<evidence type="ECO:0000256" key="1">
    <source>
        <dbReference type="SAM" id="MobiDB-lite"/>
    </source>
</evidence>
<dbReference type="Proteomes" id="UP001230504">
    <property type="component" value="Unassembled WGS sequence"/>
</dbReference>
<dbReference type="AlphaFoldDB" id="A0AAD8PQU9"/>
<name>A0AAD8PQU9_9PEZI</name>
<dbReference type="EMBL" id="JAHLJV010000071">
    <property type="protein sequence ID" value="KAK1574734.1"/>
    <property type="molecule type" value="Genomic_DNA"/>
</dbReference>
<sequence length="305" mass="33741">MQSSDASSTIIHPHHRSQSLTLDLAPMPLLGSYISMKTVIKSTDDAINAMCSHLSTRDAWDGNPIMTGSDATIGNISPCPRPRTVDITSDGPPKFAQVCLETLWALTMSNPGQRPHANDVPNATVVLASPLRIPKPRPMRTLALCVCNRGRCRDTTCIYRYSWDRHRLDRGEADGWCGWVPLKPPKIPLTVTRSRRHFIKPRSDTHHTYSTRTAHAQHTAHNTAHNTQKDGGGWHHRPYHHYDKHDGPFLPCAVWDSNLGSSKTRKRGPSGVGVSGAPNTRIYLLLALDTATTGEAFYRASVSVH</sequence>
<proteinExistence type="predicted"/>
<organism evidence="2 3">
    <name type="scientific">Colletotrichum navitas</name>
    <dbReference type="NCBI Taxonomy" id="681940"/>
    <lineage>
        <taxon>Eukaryota</taxon>
        <taxon>Fungi</taxon>
        <taxon>Dikarya</taxon>
        <taxon>Ascomycota</taxon>
        <taxon>Pezizomycotina</taxon>
        <taxon>Sordariomycetes</taxon>
        <taxon>Hypocreomycetidae</taxon>
        <taxon>Glomerellales</taxon>
        <taxon>Glomerellaceae</taxon>
        <taxon>Colletotrichum</taxon>
        <taxon>Colletotrichum graminicola species complex</taxon>
    </lineage>
</organism>
<protein>
    <submittedName>
        <fullName evidence="2">Uncharacterized protein</fullName>
    </submittedName>
</protein>
<comment type="caution">
    <text evidence="2">The sequence shown here is derived from an EMBL/GenBank/DDBJ whole genome shotgun (WGS) entry which is preliminary data.</text>
</comment>
<feature type="region of interest" description="Disordered" evidence="1">
    <location>
        <begin position="215"/>
        <end position="238"/>
    </location>
</feature>
<accession>A0AAD8PQU9</accession>
<dbReference type="RefSeq" id="XP_060410219.1">
    <property type="nucleotide sequence ID" value="XM_060552725.1"/>
</dbReference>
<dbReference type="GeneID" id="85436965"/>
<evidence type="ECO:0000313" key="2">
    <source>
        <dbReference type="EMBL" id="KAK1574734.1"/>
    </source>
</evidence>
<reference evidence="2" key="1">
    <citation type="submission" date="2021-06" db="EMBL/GenBank/DDBJ databases">
        <title>Comparative genomics, transcriptomics and evolutionary studies reveal genomic signatures of adaptation to plant cell wall in hemibiotrophic fungi.</title>
        <authorList>
            <consortium name="DOE Joint Genome Institute"/>
            <person name="Baroncelli R."/>
            <person name="Diaz J.F."/>
            <person name="Benocci T."/>
            <person name="Peng M."/>
            <person name="Battaglia E."/>
            <person name="Haridas S."/>
            <person name="Andreopoulos W."/>
            <person name="Labutti K."/>
            <person name="Pangilinan J."/>
            <person name="Floch G.L."/>
            <person name="Makela M.R."/>
            <person name="Henrissat B."/>
            <person name="Grigoriev I.V."/>
            <person name="Crouch J.A."/>
            <person name="De Vries R.P."/>
            <person name="Sukno S.A."/>
            <person name="Thon M.R."/>
        </authorList>
    </citation>
    <scope>NUCLEOTIDE SEQUENCE</scope>
    <source>
        <strain evidence="2">CBS 125086</strain>
    </source>
</reference>
<keyword evidence="3" id="KW-1185">Reference proteome</keyword>
<gene>
    <name evidence="2" type="ORF">LY79DRAFT_358796</name>
</gene>
<evidence type="ECO:0000313" key="3">
    <source>
        <dbReference type="Proteomes" id="UP001230504"/>
    </source>
</evidence>
<feature type="compositionally biased region" description="Low complexity" evidence="1">
    <location>
        <begin position="215"/>
        <end position="226"/>
    </location>
</feature>